<gene>
    <name evidence="6" type="ORF">ACFFTR_26510</name>
</gene>
<evidence type="ECO:0000313" key="7">
    <source>
        <dbReference type="Proteomes" id="UP001589608"/>
    </source>
</evidence>
<dbReference type="SUPFAM" id="SSF51735">
    <property type="entry name" value="NAD(P)-binding Rossmann-fold domains"/>
    <property type="match status" value="1"/>
</dbReference>
<dbReference type="Gene3D" id="3.40.50.720">
    <property type="entry name" value="NAD(P)-binding Rossmann-like Domain"/>
    <property type="match status" value="1"/>
</dbReference>
<evidence type="ECO:0000256" key="2">
    <source>
        <dbReference type="ARBA" id="ARBA00023002"/>
    </source>
</evidence>
<dbReference type="PIRSF" id="PIRSF000103">
    <property type="entry name" value="HIBADH"/>
    <property type="match status" value="1"/>
</dbReference>
<sequence>MQTVAVLGLGRMGAAIAGRLVDQGYAVRTWNRSPRPPVPGAVAAGSAAEACAGAGFVVTMLTDAAAVLAVVGAADLRAGATLIEMSTIGPDGVLKVAGALPAGLDMVDAPVGGSVGAAAGGALRILAGGDPAVLDRAETVLAALGSVHRCGALGRGAANKLVLNTAVLAGLAALADALAVGAALGIAREDALELLRASPLAAVVGRAMGGPGAAFGVAMAAKDLDLARAAAAGVALPAADGAAELLRRAVAAGPADADVSVLMHFHEVPS</sequence>
<dbReference type="Pfam" id="PF03446">
    <property type="entry name" value="NAD_binding_2"/>
    <property type="match status" value="1"/>
</dbReference>
<dbReference type="InterPro" id="IPR029154">
    <property type="entry name" value="HIBADH-like_NADP-bd"/>
</dbReference>
<dbReference type="InterPro" id="IPR006115">
    <property type="entry name" value="6PGDH_NADP-bd"/>
</dbReference>
<reference evidence="6 7" key="1">
    <citation type="submission" date="2024-09" db="EMBL/GenBank/DDBJ databases">
        <authorList>
            <person name="Sun Q."/>
            <person name="Mori K."/>
        </authorList>
    </citation>
    <scope>NUCLEOTIDE SEQUENCE [LARGE SCALE GENOMIC DNA]</scope>
    <source>
        <strain evidence="6 7">JCM 3307</strain>
    </source>
</reference>
<evidence type="ECO:0000259" key="5">
    <source>
        <dbReference type="Pfam" id="PF14833"/>
    </source>
</evidence>
<dbReference type="EMBL" id="JBHMCA010000049">
    <property type="protein sequence ID" value="MFB9446657.1"/>
    <property type="molecule type" value="Genomic_DNA"/>
</dbReference>
<organism evidence="6 7">
    <name type="scientific">Dactylosporangium vinaceum</name>
    <dbReference type="NCBI Taxonomy" id="53362"/>
    <lineage>
        <taxon>Bacteria</taxon>
        <taxon>Bacillati</taxon>
        <taxon>Actinomycetota</taxon>
        <taxon>Actinomycetes</taxon>
        <taxon>Micromonosporales</taxon>
        <taxon>Micromonosporaceae</taxon>
        <taxon>Dactylosporangium</taxon>
    </lineage>
</organism>
<dbReference type="RefSeq" id="WP_223104575.1">
    <property type="nucleotide sequence ID" value="NZ_CP061913.1"/>
</dbReference>
<comment type="caution">
    <text evidence="6">The sequence shown here is derived from an EMBL/GenBank/DDBJ whole genome shotgun (WGS) entry which is preliminary data.</text>
</comment>
<dbReference type="InterPro" id="IPR008927">
    <property type="entry name" value="6-PGluconate_DH-like_C_sf"/>
</dbReference>
<comment type="similarity">
    <text evidence="1">Belongs to the HIBADH-related family.</text>
</comment>
<evidence type="ECO:0000256" key="3">
    <source>
        <dbReference type="ARBA" id="ARBA00023027"/>
    </source>
</evidence>
<evidence type="ECO:0000259" key="4">
    <source>
        <dbReference type="Pfam" id="PF03446"/>
    </source>
</evidence>
<accession>A0ABV5MCT6</accession>
<feature type="domain" description="3-hydroxyisobutyrate dehydrogenase-like NAD-binding" evidence="5">
    <location>
        <begin position="154"/>
        <end position="263"/>
    </location>
</feature>
<dbReference type="PANTHER" id="PTHR43580">
    <property type="entry name" value="OXIDOREDUCTASE GLYR1-RELATED"/>
    <property type="match status" value="1"/>
</dbReference>
<dbReference type="Proteomes" id="UP001589608">
    <property type="component" value="Unassembled WGS sequence"/>
</dbReference>
<evidence type="ECO:0000256" key="1">
    <source>
        <dbReference type="ARBA" id="ARBA00009080"/>
    </source>
</evidence>
<dbReference type="InterPro" id="IPR015815">
    <property type="entry name" value="HIBADH-related"/>
</dbReference>
<evidence type="ECO:0000313" key="6">
    <source>
        <dbReference type="EMBL" id="MFB9446657.1"/>
    </source>
</evidence>
<dbReference type="SUPFAM" id="SSF48179">
    <property type="entry name" value="6-phosphogluconate dehydrogenase C-terminal domain-like"/>
    <property type="match status" value="1"/>
</dbReference>
<protein>
    <submittedName>
        <fullName evidence="6">NAD(P)-binding domain-containing protein</fullName>
    </submittedName>
</protein>
<keyword evidence="7" id="KW-1185">Reference proteome</keyword>
<dbReference type="InterPro" id="IPR013328">
    <property type="entry name" value="6PGD_dom2"/>
</dbReference>
<dbReference type="Gene3D" id="1.10.1040.10">
    <property type="entry name" value="N-(1-d-carboxylethyl)-l-norvaline Dehydrogenase, domain 2"/>
    <property type="match status" value="1"/>
</dbReference>
<dbReference type="InterPro" id="IPR036291">
    <property type="entry name" value="NAD(P)-bd_dom_sf"/>
</dbReference>
<feature type="domain" description="6-phosphogluconate dehydrogenase NADP-binding" evidence="4">
    <location>
        <begin position="3"/>
        <end position="146"/>
    </location>
</feature>
<dbReference type="InterPro" id="IPR051265">
    <property type="entry name" value="HIBADH-related_NP60_sf"/>
</dbReference>
<proteinExistence type="inferred from homology"/>
<keyword evidence="2" id="KW-0560">Oxidoreductase</keyword>
<dbReference type="PANTHER" id="PTHR43580:SF2">
    <property type="entry name" value="CYTOKINE-LIKE NUCLEAR FACTOR N-PAC"/>
    <property type="match status" value="1"/>
</dbReference>
<dbReference type="Pfam" id="PF14833">
    <property type="entry name" value="NAD_binding_11"/>
    <property type="match status" value="1"/>
</dbReference>
<keyword evidence="3" id="KW-0520">NAD</keyword>
<name>A0ABV5MCT6_9ACTN</name>